<reference evidence="5 6" key="1">
    <citation type="submission" date="2017-02" db="EMBL/GenBank/DDBJ databases">
        <authorList>
            <person name="Peterson S.W."/>
        </authorList>
    </citation>
    <scope>NUCLEOTIDE SEQUENCE [LARGE SCALE GENOMIC DNA]</scope>
    <source>
        <strain evidence="5 6">M1</strain>
    </source>
</reference>
<evidence type="ECO:0000259" key="4">
    <source>
        <dbReference type="Pfam" id="PF08545"/>
    </source>
</evidence>
<dbReference type="Gene3D" id="3.40.47.10">
    <property type="match status" value="1"/>
</dbReference>
<sequence length="338" mass="37008">MNYSSVGIQGVGYSVPERRVTNEDIEKMTGLDKEKVKFFTGLEERRWANDKEAFSTFGVSAAKEALEDAKVDPKDVNLLIVATGSGDFFSPAIGCLIQHEVGLENAFVLNLNQACAAPNYALATAIRFIIDGTYNKALVICGDVTTRMLNPNENLFVGAIGDGASAVVLGKLKDGKKGFISEHFDSDGKYYYGSGLFNNGSRVPREELGEGKNYFITRDEIAGIILPNVIKWFKTCLNECLAKANLKQEDIDFISPHPAALSQIIAQLQSIKEDLSKTHIVTDLYGHSGGGTSFIVLKEALKLGKLEPGDIVYNFGNGAGFQWGGMIFRWCDKNDFLY</sequence>
<name>A0A1T5LKK7_9FIRM</name>
<dbReference type="RefSeq" id="WP_079492655.1">
    <property type="nucleotide sequence ID" value="NZ_FUZT01000007.1"/>
</dbReference>
<organism evidence="5 6">
    <name type="scientific">Maledivibacter halophilus</name>
    <dbReference type="NCBI Taxonomy" id="36842"/>
    <lineage>
        <taxon>Bacteria</taxon>
        <taxon>Bacillati</taxon>
        <taxon>Bacillota</taxon>
        <taxon>Clostridia</taxon>
        <taxon>Peptostreptococcales</taxon>
        <taxon>Caminicellaceae</taxon>
        <taxon>Maledivibacter</taxon>
    </lineage>
</organism>
<evidence type="ECO:0000256" key="1">
    <source>
        <dbReference type="ARBA" id="ARBA00022679"/>
    </source>
</evidence>
<keyword evidence="6" id="KW-1185">Reference proteome</keyword>
<accession>A0A1T5LKK7</accession>
<dbReference type="Proteomes" id="UP000190285">
    <property type="component" value="Unassembled WGS sequence"/>
</dbReference>
<dbReference type="SUPFAM" id="SSF53901">
    <property type="entry name" value="Thiolase-like"/>
    <property type="match status" value="1"/>
</dbReference>
<dbReference type="GO" id="GO:0044550">
    <property type="term" value="P:secondary metabolite biosynthetic process"/>
    <property type="evidence" value="ECO:0007669"/>
    <property type="project" value="TreeGrafter"/>
</dbReference>
<dbReference type="STRING" id="36842.SAMN02194393_02982"/>
<dbReference type="AlphaFoldDB" id="A0A1T5LKK7"/>
<dbReference type="Pfam" id="PF08541">
    <property type="entry name" value="ACP_syn_III_C"/>
    <property type="match status" value="1"/>
</dbReference>
<protein>
    <submittedName>
        <fullName evidence="5">3-oxoacyl-[acyl-carrier-protein] synthase-3</fullName>
    </submittedName>
</protein>
<keyword evidence="2" id="KW-0012">Acyltransferase</keyword>
<dbReference type="PANTHER" id="PTHR34069:SF2">
    <property type="entry name" value="BETA-KETOACYL-[ACYL-CARRIER-PROTEIN] SYNTHASE III"/>
    <property type="match status" value="1"/>
</dbReference>
<dbReference type="InterPro" id="IPR013751">
    <property type="entry name" value="ACP_syn_III_N"/>
</dbReference>
<keyword evidence="1" id="KW-0808">Transferase</keyword>
<evidence type="ECO:0000313" key="5">
    <source>
        <dbReference type="EMBL" id="SKC76414.1"/>
    </source>
</evidence>
<dbReference type="Pfam" id="PF08545">
    <property type="entry name" value="ACP_syn_III"/>
    <property type="match status" value="1"/>
</dbReference>
<dbReference type="GO" id="GO:0006633">
    <property type="term" value="P:fatty acid biosynthetic process"/>
    <property type="evidence" value="ECO:0007669"/>
    <property type="project" value="InterPro"/>
</dbReference>
<dbReference type="GO" id="GO:0004315">
    <property type="term" value="F:3-oxoacyl-[acyl-carrier-protein] synthase activity"/>
    <property type="evidence" value="ECO:0007669"/>
    <property type="project" value="InterPro"/>
</dbReference>
<dbReference type="InterPro" id="IPR013747">
    <property type="entry name" value="ACP_syn_III_C"/>
</dbReference>
<dbReference type="CDD" id="cd00830">
    <property type="entry name" value="KAS_III"/>
    <property type="match status" value="1"/>
</dbReference>
<feature type="domain" description="Beta-ketoacyl-[acyl-carrier-protein] synthase III N-terminal" evidence="4">
    <location>
        <begin position="110"/>
        <end position="188"/>
    </location>
</feature>
<dbReference type="InterPro" id="IPR016039">
    <property type="entry name" value="Thiolase-like"/>
</dbReference>
<dbReference type="EMBL" id="FUZT01000007">
    <property type="protein sequence ID" value="SKC76414.1"/>
    <property type="molecule type" value="Genomic_DNA"/>
</dbReference>
<proteinExistence type="predicted"/>
<evidence type="ECO:0000259" key="3">
    <source>
        <dbReference type="Pfam" id="PF08541"/>
    </source>
</evidence>
<evidence type="ECO:0000256" key="2">
    <source>
        <dbReference type="ARBA" id="ARBA00023315"/>
    </source>
</evidence>
<dbReference type="OrthoDB" id="1704808at2"/>
<evidence type="ECO:0000313" key="6">
    <source>
        <dbReference type="Proteomes" id="UP000190285"/>
    </source>
</evidence>
<dbReference type="PANTHER" id="PTHR34069">
    <property type="entry name" value="3-OXOACYL-[ACYL-CARRIER-PROTEIN] SYNTHASE 3"/>
    <property type="match status" value="1"/>
</dbReference>
<feature type="domain" description="Beta-ketoacyl-[acyl-carrier-protein] synthase III C-terminal" evidence="3">
    <location>
        <begin position="241"/>
        <end position="330"/>
    </location>
</feature>
<gene>
    <name evidence="5" type="ORF">SAMN02194393_02982</name>
</gene>